<feature type="domain" description="Wadjet protein JetD C-terminal" evidence="1">
    <location>
        <begin position="153"/>
        <end position="269"/>
    </location>
</feature>
<proteinExistence type="predicted"/>
<dbReference type="Pfam" id="PF09983">
    <property type="entry name" value="JetD_C"/>
    <property type="match status" value="1"/>
</dbReference>
<gene>
    <name evidence="2" type="ordered locus">Selsp_1788</name>
</gene>
<sequence>MKRVSLEQLLKGRSAAPYEEQYRFIMGLLAEGRIKPLKSPGTNGKRPALHLEYWLSEEAPDYAAYREELLYRTMPRLSVDYYLRHLAVYEKERAAVRALHDFLQLHAAKLGQEISCNERSFQIWGEEKFLLQGAGRSVLKHCGFELAQLNCYRTAEPFSYYAQHRETPQKILIVENKDTFFSMRRHLLAGASSLLGEAVGSLIYGAGKRVVSSFREFSVSAEPYMKEEANELLYFGDLDYEGIGIYENLAEALAAPWTVRPFLAAYRAMLEKAAGIALPQTKEKQNRHITGGFFAHFAAADVLAMQQILEGGRYIPQEILHLEDF</sequence>
<dbReference type="InterPro" id="IPR024534">
    <property type="entry name" value="JetD_C"/>
</dbReference>
<dbReference type="AlphaFoldDB" id="F4EV97"/>
<dbReference type="RefSeq" id="WP_013740962.1">
    <property type="nucleotide sequence ID" value="NC_015437.1"/>
</dbReference>
<evidence type="ECO:0000313" key="2">
    <source>
        <dbReference type="EMBL" id="AEC00743.1"/>
    </source>
</evidence>
<dbReference type="EMBL" id="CP002637">
    <property type="protein sequence ID" value="AEC00743.1"/>
    <property type="molecule type" value="Genomic_DNA"/>
</dbReference>
<dbReference type="HOGENOM" id="CLU_065541_0_0_9"/>
<dbReference type="KEGG" id="ssg:Selsp_1788"/>
<evidence type="ECO:0000313" key="3">
    <source>
        <dbReference type="Proteomes" id="UP000011124"/>
    </source>
</evidence>
<organism evidence="2 3">
    <name type="scientific">Selenomonas sputigena (strain ATCC 35185 / DSM 20758 / CCUG 44933 / VPI D19B-28)</name>
    <dbReference type="NCBI Taxonomy" id="546271"/>
    <lineage>
        <taxon>Bacteria</taxon>
        <taxon>Bacillati</taxon>
        <taxon>Bacillota</taxon>
        <taxon>Negativicutes</taxon>
        <taxon>Selenomonadales</taxon>
        <taxon>Selenomonadaceae</taxon>
        <taxon>Selenomonas</taxon>
    </lineage>
</organism>
<keyword evidence="3" id="KW-1185">Reference proteome</keyword>
<name>F4EV97_SELS3</name>
<dbReference type="OrthoDB" id="9809365at2"/>
<reference evidence="2 3" key="1">
    <citation type="submission" date="2011-04" db="EMBL/GenBank/DDBJ databases">
        <title>The complete genome of Selenomonas sputigena DSM 20758.</title>
        <authorList>
            <consortium name="US DOE Joint Genome Institute (JGI-PGF)"/>
            <person name="Lucas S."/>
            <person name="Copeland A."/>
            <person name="Lapidus A."/>
            <person name="Bruce D."/>
            <person name="Goodwin L."/>
            <person name="Pitluck S."/>
            <person name="Peters L."/>
            <person name="Kyrpides N."/>
            <person name="Mavromatis K."/>
            <person name="Ivanova N."/>
            <person name="Ovchinnikova G."/>
            <person name="Teshima H."/>
            <person name="Detter J.C."/>
            <person name="Tapia R."/>
            <person name="Han C."/>
            <person name="Land M."/>
            <person name="Hauser L."/>
            <person name="Markowitz V."/>
            <person name="Cheng J.-F."/>
            <person name="Hugenholtz P."/>
            <person name="Woyke T."/>
            <person name="Wu D."/>
            <person name="Gronow S."/>
            <person name="Wellnitz S."/>
            <person name="Schneider S."/>
            <person name="Klenk H.-P."/>
            <person name="Eisen J.A."/>
        </authorList>
    </citation>
    <scope>NUCLEOTIDE SEQUENCE [LARGE SCALE GENOMIC DNA]</scope>
    <source>
        <strain evidence="3">ATCC 35185 / DSM 20758 / VPI D19B-28</strain>
    </source>
</reference>
<dbReference type="Proteomes" id="UP000011124">
    <property type="component" value="Chromosome"/>
</dbReference>
<accession>F4EV97</accession>
<protein>
    <recommendedName>
        <fullName evidence="1">Wadjet protein JetD C-terminal domain-containing protein</fullName>
    </recommendedName>
</protein>
<evidence type="ECO:0000259" key="1">
    <source>
        <dbReference type="Pfam" id="PF09983"/>
    </source>
</evidence>